<sequence>MTRAYRAELVAYQSEPEARMYHLGDAFGLAAGEVQGWARERALCVAETLGDDDEVAGVFRDWSGEAARDETRRRLENGEPLFRHHVGRDCAWELTLRPVPVTGDRSGTERREERSHGMGNR</sequence>
<feature type="region of interest" description="Disordered" evidence="1">
    <location>
        <begin position="99"/>
        <end position="121"/>
    </location>
</feature>
<dbReference type="AlphaFoldDB" id="A0A927IDE1"/>
<keyword evidence="3" id="KW-1185">Reference proteome</keyword>
<dbReference type="Proteomes" id="UP000632289">
    <property type="component" value="Unassembled WGS sequence"/>
</dbReference>
<evidence type="ECO:0000313" key="3">
    <source>
        <dbReference type="Proteomes" id="UP000632289"/>
    </source>
</evidence>
<evidence type="ECO:0000313" key="2">
    <source>
        <dbReference type="EMBL" id="MBD3933017.1"/>
    </source>
</evidence>
<proteinExistence type="predicted"/>
<dbReference type="RefSeq" id="WP_191210304.1">
    <property type="nucleotide sequence ID" value="NZ_BAABKL010000050.1"/>
</dbReference>
<name>A0A927IDE1_9ACTN</name>
<feature type="compositionally biased region" description="Basic and acidic residues" evidence="1">
    <location>
        <begin position="106"/>
        <end position="121"/>
    </location>
</feature>
<evidence type="ECO:0000256" key="1">
    <source>
        <dbReference type="SAM" id="MobiDB-lite"/>
    </source>
</evidence>
<reference evidence="2" key="1">
    <citation type="submission" date="2020-09" db="EMBL/GenBank/DDBJ databases">
        <title>Secondary metabolite and genome analysis of marine Streptomyces chumphonensis KK1-2T.</title>
        <authorList>
            <person name="Phongsopitanun W."/>
            <person name="Kanchanasin P."/>
            <person name="Pittayakhajonwut P."/>
            <person name="Suwanborirux K."/>
            <person name="Tanasupawat S."/>
        </authorList>
    </citation>
    <scope>NUCLEOTIDE SEQUENCE</scope>
    <source>
        <strain evidence="2">KK1-2</strain>
    </source>
</reference>
<dbReference type="EMBL" id="JACXYU010000007">
    <property type="protein sequence ID" value="MBD3933017.1"/>
    <property type="molecule type" value="Genomic_DNA"/>
</dbReference>
<organism evidence="2 3">
    <name type="scientific">Streptomyces chumphonensis</name>
    <dbReference type="NCBI Taxonomy" id="1214925"/>
    <lineage>
        <taxon>Bacteria</taxon>
        <taxon>Bacillati</taxon>
        <taxon>Actinomycetota</taxon>
        <taxon>Actinomycetes</taxon>
        <taxon>Kitasatosporales</taxon>
        <taxon>Streptomycetaceae</taxon>
        <taxon>Streptomyces</taxon>
    </lineage>
</organism>
<comment type="caution">
    <text evidence="2">The sequence shown here is derived from an EMBL/GenBank/DDBJ whole genome shotgun (WGS) entry which is preliminary data.</text>
</comment>
<protein>
    <submittedName>
        <fullName evidence="2">Uncharacterized protein</fullName>
    </submittedName>
</protein>
<gene>
    <name evidence="2" type="ORF">IF129_15840</name>
</gene>
<accession>A0A927IDE1</accession>